<keyword evidence="2" id="KW-0121">Carboxypeptidase</keyword>
<dbReference type="GO" id="GO:0005886">
    <property type="term" value="C:plasma membrane"/>
    <property type="evidence" value="ECO:0007669"/>
    <property type="project" value="TreeGrafter"/>
</dbReference>
<organism evidence="7 8">
    <name type="scientific">Candidatus Cryptobacteroides merdipullorum</name>
    <dbReference type="NCBI Taxonomy" id="2840771"/>
    <lineage>
        <taxon>Bacteria</taxon>
        <taxon>Pseudomonadati</taxon>
        <taxon>Bacteroidota</taxon>
        <taxon>Bacteroidia</taxon>
        <taxon>Bacteroidales</taxon>
        <taxon>Candidatus Cryptobacteroides</taxon>
    </lineage>
</organism>
<evidence type="ECO:0008006" key="9">
    <source>
        <dbReference type="Google" id="ProtNLM"/>
    </source>
</evidence>
<proteinExistence type="predicted"/>
<keyword evidence="3 4" id="KW-0472">Membrane</keyword>
<dbReference type="EMBL" id="DVLC01000101">
    <property type="protein sequence ID" value="HIT47250.1"/>
    <property type="molecule type" value="Genomic_DNA"/>
</dbReference>
<dbReference type="GO" id="GO:0004180">
    <property type="term" value="F:carboxypeptidase activity"/>
    <property type="evidence" value="ECO:0007669"/>
    <property type="project" value="UniProtKB-KW"/>
</dbReference>
<evidence type="ECO:0000313" key="7">
    <source>
        <dbReference type="EMBL" id="HIT47250.1"/>
    </source>
</evidence>
<dbReference type="Pfam" id="PF03717">
    <property type="entry name" value="PBP_dimer"/>
    <property type="match status" value="1"/>
</dbReference>
<dbReference type="InterPro" id="IPR036138">
    <property type="entry name" value="PBP_dimer_sf"/>
</dbReference>
<keyword evidence="4" id="KW-1133">Transmembrane helix</keyword>
<dbReference type="InterPro" id="IPR012338">
    <property type="entry name" value="Beta-lactam/transpept-like"/>
</dbReference>
<comment type="caution">
    <text evidence="7">The sequence shown here is derived from an EMBL/GenBank/DDBJ whole genome shotgun (WGS) entry which is preliminary data.</text>
</comment>
<evidence type="ECO:0000256" key="2">
    <source>
        <dbReference type="ARBA" id="ARBA00022645"/>
    </source>
</evidence>
<dbReference type="GO" id="GO:0008658">
    <property type="term" value="F:penicillin binding"/>
    <property type="evidence" value="ECO:0007669"/>
    <property type="project" value="InterPro"/>
</dbReference>
<feature type="domain" description="Penicillin-binding protein transpeptidase" evidence="5">
    <location>
        <begin position="286"/>
        <end position="347"/>
    </location>
</feature>
<evidence type="ECO:0000256" key="1">
    <source>
        <dbReference type="ARBA" id="ARBA00004370"/>
    </source>
</evidence>
<dbReference type="AlphaFoldDB" id="A0A9D1GN43"/>
<keyword evidence="2" id="KW-0645">Protease</keyword>
<evidence type="ECO:0000256" key="3">
    <source>
        <dbReference type="ARBA" id="ARBA00023136"/>
    </source>
</evidence>
<protein>
    <recommendedName>
        <fullName evidence="9">Penicillin-binding protein</fullName>
    </recommendedName>
</protein>
<keyword evidence="2" id="KW-0378">Hydrolase</keyword>
<dbReference type="Gene3D" id="3.90.1310.10">
    <property type="entry name" value="Penicillin-binding protein 2a (Domain 2)"/>
    <property type="match status" value="1"/>
</dbReference>
<dbReference type="Proteomes" id="UP000886881">
    <property type="component" value="Unassembled WGS sequence"/>
</dbReference>
<name>A0A9D1GN43_9BACT</name>
<keyword evidence="4" id="KW-0812">Transmembrane</keyword>
<dbReference type="SUPFAM" id="SSF56519">
    <property type="entry name" value="Penicillin binding protein dimerisation domain"/>
    <property type="match status" value="1"/>
</dbReference>
<feature type="domain" description="Penicillin-binding protein dimerisation" evidence="6">
    <location>
        <begin position="64"/>
        <end position="242"/>
    </location>
</feature>
<dbReference type="InterPro" id="IPR001460">
    <property type="entry name" value="PCN-bd_Tpept"/>
</dbReference>
<dbReference type="Gene3D" id="3.40.710.10">
    <property type="entry name" value="DD-peptidase/beta-lactamase superfamily"/>
    <property type="match status" value="1"/>
</dbReference>
<feature type="transmembrane region" description="Helical" evidence="4">
    <location>
        <begin position="21"/>
        <end position="45"/>
    </location>
</feature>
<dbReference type="Pfam" id="PF00905">
    <property type="entry name" value="Transpeptidase"/>
    <property type="match status" value="1"/>
</dbReference>
<evidence type="ECO:0000313" key="8">
    <source>
        <dbReference type="Proteomes" id="UP000886881"/>
    </source>
</evidence>
<dbReference type="PANTHER" id="PTHR30627:SF1">
    <property type="entry name" value="PEPTIDOGLYCAN D,D-TRANSPEPTIDASE FTSI"/>
    <property type="match status" value="1"/>
</dbReference>
<reference evidence="7" key="1">
    <citation type="submission" date="2020-10" db="EMBL/GenBank/DDBJ databases">
        <authorList>
            <person name="Gilroy R."/>
        </authorList>
    </citation>
    <scope>NUCLEOTIDE SEQUENCE</scope>
    <source>
        <strain evidence="7">ChiHecec2B26-709</strain>
    </source>
</reference>
<gene>
    <name evidence="7" type="ORF">IAC35_05270</name>
</gene>
<dbReference type="SUPFAM" id="SSF56601">
    <property type="entry name" value="beta-lactamase/transpeptidase-like"/>
    <property type="match status" value="1"/>
</dbReference>
<reference evidence="7" key="2">
    <citation type="journal article" date="2021" name="PeerJ">
        <title>Extensive microbial diversity within the chicken gut microbiome revealed by metagenomics and culture.</title>
        <authorList>
            <person name="Gilroy R."/>
            <person name="Ravi A."/>
            <person name="Getino M."/>
            <person name="Pursley I."/>
            <person name="Horton D.L."/>
            <person name="Alikhan N.F."/>
            <person name="Baker D."/>
            <person name="Gharbi K."/>
            <person name="Hall N."/>
            <person name="Watson M."/>
            <person name="Adriaenssens E.M."/>
            <person name="Foster-Nyarko E."/>
            <person name="Jarju S."/>
            <person name="Secka A."/>
            <person name="Antonio M."/>
            <person name="Oren A."/>
            <person name="Chaudhuri R.R."/>
            <person name="La Ragione R."/>
            <person name="Hildebrand F."/>
            <person name="Pallen M.J."/>
        </authorList>
    </citation>
    <scope>NUCLEOTIDE SEQUENCE</scope>
    <source>
        <strain evidence="7">ChiHecec2B26-709</strain>
    </source>
</reference>
<evidence type="ECO:0000256" key="4">
    <source>
        <dbReference type="SAM" id="Phobius"/>
    </source>
</evidence>
<dbReference type="GO" id="GO:0071555">
    <property type="term" value="P:cell wall organization"/>
    <property type="evidence" value="ECO:0007669"/>
    <property type="project" value="TreeGrafter"/>
</dbReference>
<dbReference type="PANTHER" id="PTHR30627">
    <property type="entry name" value="PEPTIDOGLYCAN D,D-TRANSPEPTIDASE"/>
    <property type="match status" value="1"/>
</dbReference>
<dbReference type="InterPro" id="IPR050515">
    <property type="entry name" value="Beta-lactam/transpept"/>
</dbReference>
<evidence type="ECO:0000259" key="5">
    <source>
        <dbReference type="Pfam" id="PF00905"/>
    </source>
</evidence>
<accession>A0A9D1GN43</accession>
<evidence type="ECO:0000259" key="6">
    <source>
        <dbReference type="Pfam" id="PF03717"/>
    </source>
</evidence>
<sequence>MPKTNATQPVKKRDRIGIILYLVYFVMLLGAVLLTVRIIGIQLFFRPEPEIAAKLTPKVTERSIEPERGRILDCNGRLLAISCPEYQFYMDCTVRKDTNTPEEEKKWRDEARELSKGLAKEFPEMTADQFYRLIMTNRNDENKPGRKYVRIGHPVDRTAYNRILSLPLFRKGRYYSGVQYEQENVREYPYDELARRTIGFVRNNKSPVRNTHIGLEGKFDYELHGKEGREYLRETDQGTVRNNDSTVVRAVDGNDLRSTLNIDYQEIADFALREQIEPEAAIEGACLVLMEVKTGAIRAMVNLLREGEEHTGPFSEIQNLAIGRKNEPGSVFKTVTLTALLNDGYIRSLEE</sequence>
<comment type="subcellular location">
    <subcellularLocation>
        <location evidence="1">Membrane</location>
    </subcellularLocation>
</comment>
<feature type="non-terminal residue" evidence="7">
    <location>
        <position position="351"/>
    </location>
</feature>
<dbReference type="InterPro" id="IPR005311">
    <property type="entry name" value="PBP_dimer"/>
</dbReference>